<comment type="caution">
    <text evidence="1">The sequence shown here is derived from an EMBL/GenBank/DDBJ whole genome shotgun (WGS) entry which is preliminary data.</text>
</comment>
<proteinExistence type="predicted"/>
<keyword evidence="2" id="KW-1185">Reference proteome</keyword>
<evidence type="ECO:0000313" key="2">
    <source>
        <dbReference type="Proteomes" id="UP000735302"/>
    </source>
</evidence>
<protein>
    <submittedName>
        <fullName evidence="1">Uncharacterized protein</fullName>
    </submittedName>
</protein>
<dbReference type="AlphaFoldDB" id="A0AAV4D8P0"/>
<gene>
    <name evidence="1" type="ORF">PoB_006681100</name>
</gene>
<name>A0AAV4D8P0_9GAST</name>
<dbReference type="Proteomes" id="UP000735302">
    <property type="component" value="Unassembled WGS sequence"/>
</dbReference>
<sequence length="119" mass="13186">MPAPLSLLPHLGVEWVDEIIRGQTKKVGRAGREVEGMDGVLRDDLGAGKDCWLVSETFYLKTDRNSHYLNLLEGKTSQFEMCPKRASEHFLCSVTALPSFTIPGTIFTPSAHHLDVCSL</sequence>
<organism evidence="1 2">
    <name type="scientific">Plakobranchus ocellatus</name>
    <dbReference type="NCBI Taxonomy" id="259542"/>
    <lineage>
        <taxon>Eukaryota</taxon>
        <taxon>Metazoa</taxon>
        <taxon>Spiralia</taxon>
        <taxon>Lophotrochozoa</taxon>
        <taxon>Mollusca</taxon>
        <taxon>Gastropoda</taxon>
        <taxon>Heterobranchia</taxon>
        <taxon>Euthyneura</taxon>
        <taxon>Panpulmonata</taxon>
        <taxon>Sacoglossa</taxon>
        <taxon>Placobranchoidea</taxon>
        <taxon>Plakobranchidae</taxon>
        <taxon>Plakobranchus</taxon>
    </lineage>
</organism>
<dbReference type="EMBL" id="BLXT01007613">
    <property type="protein sequence ID" value="GFO40306.1"/>
    <property type="molecule type" value="Genomic_DNA"/>
</dbReference>
<evidence type="ECO:0000313" key="1">
    <source>
        <dbReference type="EMBL" id="GFO40306.1"/>
    </source>
</evidence>
<accession>A0AAV4D8P0</accession>
<reference evidence="1 2" key="1">
    <citation type="journal article" date="2021" name="Elife">
        <title>Chloroplast acquisition without the gene transfer in kleptoplastic sea slugs, Plakobranchus ocellatus.</title>
        <authorList>
            <person name="Maeda T."/>
            <person name="Takahashi S."/>
            <person name="Yoshida T."/>
            <person name="Shimamura S."/>
            <person name="Takaki Y."/>
            <person name="Nagai Y."/>
            <person name="Toyoda A."/>
            <person name="Suzuki Y."/>
            <person name="Arimoto A."/>
            <person name="Ishii H."/>
            <person name="Satoh N."/>
            <person name="Nishiyama T."/>
            <person name="Hasebe M."/>
            <person name="Maruyama T."/>
            <person name="Minagawa J."/>
            <person name="Obokata J."/>
            <person name="Shigenobu S."/>
        </authorList>
    </citation>
    <scope>NUCLEOTIDE SEQUENCE [LARGE SCALE GENOMIC DNA]</scope>
</reference>